<evidence type="ECO:0008006" key="4">
    <source>
        <dbReference type="Google" id="ProtNLM"/>
    </source>
</evidence>
<comment type="caution">
    <text evidence="2">The sequence shown here is derived from an EMBL/GenBank/DDBJ whole genome shotgun (WGS) entry which is preliminary data.</text>
</comment>
<dbReference type="RefSeq" id="WP_386666791.1">
    <property type="nucleotide sequence ID" value="NZ_JBHLTG010000001.1"/>
</dbReference>
<sequence length="189" mass="19705">MAEINVERKKKSHWGWIIGALIALLVIWALIEMLDRDEEEAVVAPAATTQVAPVAEPVAAAPTDVGVTTGDATSTAALLPVATILAGPAGFAGQEISGAAVVTDVPTDRGFWIEQDGQRMLALIAEEPGMEQAVNINAGQRIELAGAVVHDQASAAQIAGSLDAQTQQLIGNQPAFLLVEPRDITIVSR</sequence>
<evidence type="ECO:0000313" key="3">
    <source>
        <dbReference type="Proteomes" id="UP001589896"/>
    </source>
</evidence>
<accession>A0ABV6RML3</accession>
<name>A0ABV6RML3_9GAMM</name>
<organism evidence="2 3">
    <name type="scientific">Lysobacter korlensis</name>
    <dbReference type="NCBI Taxonomy" id="553636"/>
    <lineage>
        <taxon>Bacteria</taxon>
        <taxon>Pseudomonadati</taxon>
        <taxon>Pseudomonadota</taxon>
        <taxon>Gammaproteobacteria</taxon>
        <taxon>Lysobacterales</taxon>
        <taxon>Lysobacteraceae</taxon>
        <taxon>Lysobacter</taxon>
    </lineage>
</organism>
<keyword evidence="1" id="KW-1133">Transmembrane helix</keyword>
<evidence type="ECO:0000313" key="2">
    <source>
        <dbReference type="EMBL" id="MFC0677799.1"/>
    </source>
</evidence>
<gene>
    <name evidence="2" type="ORF">ACFFGH_08105</name>
</gene>
<proteinExistence type="predicted"/>
<dbReference type="Proteomes" id="UP001589896">
    <property type="component" value="Unassembled WGS sequence"/>
</dbReference>
<keyword evidence="1" id="KW-0472">Membrane</keyword>
<feature type="transmembrane region" description="Helical" evidence="1">
    <location>
        <begin position="12"/>
        <end position="31"/>
    </location>
</feature>
<reference evidence="2 3" key="1">
    <citation type="submission" date="2024-09" db="EMBL/GenBank/DDBJ databases">
        <authorList>
            <person name="Sun Q."/>
            <person name="Mori K."/>
        </authorList>
    </citation>
    <scope>NUCLEOTIDE SEQUENCE [LARGE SCALE GENOMIC DNA]</scope>
    <source>
        <strain evidence="2 3">KCTC 23076</strain>
    </source>
</reference>
<keyword evidence="3" id="KW-1185">Reference proteome</keyword>
<evidence type="ECO:0000256" key="1">
    <source>
        <dbReference type="SAM" id="Phobius"/>
    </source>
</evidence>
<dbReference type="EMBL" id="JBHLTG010000001">
    <property type="protein sequence ID" value="MFC0677799.1"/>
    <property type="molecule type" value="Genomic_DNA"/>
</dbReference>
<keyword evidence="1" id="KW-0812">Transmembrane</keyword>
<protein>
    <recommendedName>
        <fullName evidence="4">Type II secretion system protein GspC N-terminal domain-containing protein</fullName>
    </recommendedName>
</protein>